<dbReference type="AlphaFoldDB" id="A0A2P0QIC1"/>
<keyword evidence="3" id="KW-0934">Plastid</keyword>
<feature type="region of interest" description="Disordered" evidence="1">
    <location>
        <begin position="61"/>
        <end position="111"/>
    </location>
</feature>
<accession>A0A2P0QIC1</accession>
<organism evidence="3">
    <name type="scientific">Caulerpa manorensis</name>
    <dbReference type="NCBI Taxonomy" id="717648"/>
    <lineage>
        <taxon>Eukaryota</taxon>
        <taxon>Viridiplantae</taxon>
        <taxon>Chlorophyta</taxon>
        <taxon>core chlorophytes</taxon>
        <taxon>Ulvophyceae</taxon>
        <taxon>TCBD clade</taxon>
        <taxon>Bryopsidales</taxon>
        <taxon>Halimedineae</taxon>
        <taxon>Caulerpaceae</taxon>
        <taxon>Caulerpa</taxon>
    </lineage>
</organism>
<keyword evidence="2" id="KW-0812">Transmembrane</keyword>
<dbReference type="GeneID" id="36489773"/>
<gene>
    <name evidence="3" type="primary">orf136</name>
</gene>
<dbReference type="EMBL" id="KY819068">
    <property type="protein sequence ID" value="ARO74501.1"/>
    <property type="molecule type" value="Genomic_DNA"/>
</dbReference>
<keyword evidence="3" id="KW-0150">Chloroplast</keyword>
<reference evidence="3" key="1">
    <citation type="submission" date="2017-03" db="EMBL/GenBank/DDBJ databases">
        <title>Chloroplast genome evolution in siphonous green algae.</title>
        <authorList>
            <person name="Cremen M.C."/>
            <person name="Marcelino V.R."/>
            <person name="Verbruggen H."/>
        </authorList>
    </citation>
    <scope>NUCLEOTIDE SEQUENCE</scope>
</reference>
<protein>
    <submittedName>
        <fullName evidence="3">Uncharacterized protein</fullName>
    </submittedName>
</protein>
<sequence>MFKKLKNLYKVIFIFSALTGFIASGLLFKQPVQKPKFSYPTSEVMTVAPKKQNQSLIYDTGFEPTGHLSRFTGDFEPDSPRKPNQDQSASETKRSAVKRKRKAAKEAKEKEKMQKLMEKVSIAIYAYIIYMLITKN</sequence>
<name>A0A2P0QIC1_9CHLO</name>
<feature type="transmembrane region" description="Helical" evidence="2">
    <location>
        <begin position="12"/>
        <end position="28"/>
    </location>
</feature>
<evidence type="ECO:0000313" key="3">
    <source>
        <dbReference type="EMBL" id="ARO74501.1"/>
    </source>
</evidence>
<keyword evidence="2" id="KW-0472">Membrane</keyword>
<evidence type="ECO:0000256" key="1">
    <source>
        <dbReference type="SAM" id="MobiDB-lite"/>
    </source>
</evidence>
<dbReference type="RefSeq" id="YP_009472823.1">
    <property type="nucleotide sequence ID" value="NC_037367.1"/>
</dbReference>
<evidence type="ECO:0000256" key="2">
    <source>
        <dbReference type="SAM" id="Phobius"/>
    </source>
</evidence>
<geneLocation type="chloroplast" evidence="3"/>
<keyword evidence="2" id="KW-1133">Transmembrane helix</keyword>
<proteinExistence type="predicted"/>